<evidence type="ECO:0000313" key="1">
    <source>
        <dbReference type="EMBL" id="WOT01044.1"/>
    </source>
</evidence>
<dbReference type="KEGG" id="cpyr:CYJ47_06965"/>
<dbReference type="EMBL" id="CP136958">
    <property type="protein sequence ID" value="WOT01044.1"/>
    <property type="molecule type" value="Genomic_DNA"/>
</dbReference>
<reference evidence="1" key="2">
    <citation type="submission" date="2023-10" db="EMBL/GenBank/DDBJ databases">
        <authorList>
            <person name="Choi B."/>
        </authorList>
    </citation>
    <scope>NUCLEOTIDE SEQUENCE</scope>
    <source>
        <strain evidence="1">UMB0763</strain>
    </source>
</reference>
<organism evidence="1 2">
    <name type="scientific">Corynebacterium pyruviciproducens</name>
    <dbReference type="NCBI Taxonomy" id="598660"/>
    <lineage>
        <taxon>Bacteria</taxon>
        <taxon>Bacillati</taxon>
        <taxon>Actinomycetota</taxon>
        <taxon>Actinomycetes</taxon>
        <taxon>Mycobacteriales</taxon>
        <taxon>Corynebacteriaceae</taxon>
        <taxon>Corynebacterium</taxon>
    </lineage>
</organism>
<sequence length="110" mass="12328">MILVIISLTSILAIAGVLFALTSPSAGGDTVQRHMIEYISDAPDHDVILRAIFPRANKVSFEADGITVNRKFHPLEQDRLNLTATGRKGEQDLHERMRFKRVDGCWVIQN</sequence>
<accession>A0AAF0YS93</accession>
<protein>
    <submittedName>
        <fullName evidence="1">Uncharacterized protein</fullName>
    </submittedName>
</protein>
<dbReference type="RefSeq" id="WP_016457372.1">
    <property type="nucleotide sequence ID" value="NZ_CAMIHY010000042.1"/>
</dbReference>
<dbReference type="AlphaFoldDB" id="A0AAF0YS93"/>
<gene>
    <name evidence="1" type="ORF">CYJ47_06965</name>
</gene>
<proteinExistence type="predicted"/>
<evidence type="ECO:0000313" key="2">
    <source>
        <dbReference type="Proteomes" id="UP000234560"/>
    </source>
</evidence>
<reference evidence="1" key="1">
    <citation type="submission" date="2017-12" db="EMBL/GenBank/DDBJ databases">
        <authorList>
            <person name="Thomas-White K."/>
            <person name="Wolfe A.J."/>
        </authorList>
    </citation>
    <scope>NUCLEOTIDE SEQUENCE</scope>
    <source>
        <strain evidence="1">UMB0763</strain>
    </source>
</reference>
<dbReference type="Proteomes" id="UP000234560">
    <property type="component" value="Chromosome"/>
</dbReference>
<name>A0AAF0YS93_9CORY</name>